<dbReference type="AlphaFoldDB" id="A0A5C4JLL8"/>
<dbReference type="EMBL" id="VCLB01000010">
    <property type="protein sequence ID" value="TNB46343.1"/>
    <property type="molecule type" value="Genomic_DNA"/>
</dbReference>
<proteinExistence type="predicted"/>
<dbReference type="OrthoDB" id="476248at2"/>
<protein>
    <recommendedName>
        <fullName evidence="3">Transposase DDE domain-containing protein</fullName>
    </recommendedName>
</protein>
<gene>
    <name evidence="1" type="ORF">FF124_17585</name>
</gene>
<evidence type="ECO:0008006" key="3">
    <source>
        <dbReference type="Google" id="ProtNLM"/>
    </source>
</evidence>
<dbReference type="Proteomes" id="UP000307874">
    <property type="component" value="Unassembled WGS sequence"/>
</dbReference>
<accession>A0A5C4JLL8</accession>
<name>A0A5C4JLL8_9HYPH</name>
<reference evidence="1 2" key="1">
    <citation type="submission" date="2019-06" db="EMBL/GenBank/DDBJ databases">
        <title>Martelella lutilitoris sp. nov., isolated from a tidal mudflat.</title>
        <authorList>
            <person name="Kim Y.-J."/>
        </authorList>
    </citation>
    <scope>NUCLEOTIDE SEQUENCE [LARGE SCALE GENOMIC DNA]</scope>
    <source>
        <strain evidence="1 2">GH2-6</strain>
    </source>
</reference>
<organism evidence="1 2">
    <name type="scientific">Martelella lutilitoris</name>
    <dbReference type="NCBI Taxonomy" id="2583532"/>
    <lineage>
        <taxon>Bacteria</taxon>
        <taxon>Pseudomonadati</taxon>
        <taxon>Pseudomonadota</taxon>
        <taxon>Alphaproteobacteria</taxon>
        <taxon>Hyphomicrobiales</taxon>
        <taxon>Aurantimonadaceae</taxon>
        <taxon>Martelella</taxon>
    </lineage>
</organism>
<evidence type="ECO:0000313" key="2">
    <source>
        <dbReference type="Proteomes" id="UP000307874"/>
    </source>
</evidence>
<evidence type="ECO:0000313" key="1">
    <source>
        <dbReference type="EMBL" id="TNB46343.1"/>
    </source>
</evidence>
<keyword evidence="2" id="KW-1185">Reference proteome</keyword>
<sequence>MTDDTFLPFGFPAVCAKKTTAAFDGDRITSDGGRMLLAAVERRLHVTSCKHPRFPDRIQFKREGKFLG</sequence>
<comment type="caution">
    <text evidence="1">The sequence shown here is derived from an EMBL/GenBank/DDBJ whole genome shotgun (WGS) entry which is preliminary data.</text>
</comment>